<dbReference type="PANTHER" id="PTHR30461:SF23">
    <property type="entry name" value="DNA RECOMBINASE-RELATED"/>
    <property type="match status" value="1"/>
</dbReference>
<dbReference type="Gene3D" id="3.40.50.1390">
    <property type="entry name" value="Resolvase, N-terminal catalytic domain"/>
    <property type="match status" value="1"/>
</dbReference>
<dbReference type="PROSITE" id="PS51736">
    <property type="entry name" value="RECOMBINASES_3"/>
    <property type="match status" value="1"/>
</dbReference>
<dbReference type="AlphaFoldDB" id="A0A6H2NT55"/>
<keyword evidence="3" id="KW-0233">DNA recombination</keyword>
<evidence type="ECO:0000259" key="6">
    <source>
        <dbReference type="PROSITE" id="PS51736"/>
    </source>
</evidence>
<name>A0A6H2NT55_WOLPI</name>
<accession>A0A6H2NT55</accession>
<evidence type="ECO:0000313" key="7">
    <source>
        <dbReference type="EMBL" id="TVS84481.1"/>
    </source>
</evidence>
<comment type="caution">
    <text evidence="7">The sequence shown here is derived from an EMBL/GenBank/DDBJ whole genome shotgun (WGS) entry which is preliminary data.</text>
</comment>
<evidence type="ECO:0000256" key="3">
    <source>
        <dbReference type="ARBA" id="ARBA00023172"/>
    </source>
</evidence>
<dbReference type="EMBL" id="NWVK02000265">
    <property type="protein sequence ID" value="TVS84481.1"/>
    <property type="molecule type" value="Genomic_DNA"/>
</dbReference>
<evidence type="ECO:0000256" key="5">
    <source>
        <dbReference type="PROSITE-ProRule" id="PRU10137"/>
    </source>
</evidence>
<dbReference type="InterPro" id="IPR050639">
    <property type="entry name" value="SSR_resolvase"/>
</dbReference>
<dbReference type="PANTHER" id="PTHR30461">
    <property type="entry name" value="DNA-INVERTASE FROM LAMBDOID PROPHAGE"/>
    <property type="match status" value="1"/>
</dbReference>
<feature type="non-terminal residue" evidence="7">
    <location>
        <position position="75"/>
    </location>
</feature>
<feature type="domain" description="Resolvase/invertase-type recombinase catalytic" evidence="6">
    <location>
        <begin position="3"/>
        <end position="75"/>
    </location>
</feature>
<dbReference type="InterPro" id="IPR006118">
    <property type="entry name" value="Recombinase_CS"/>
</dbReference>
<organism evidence="7">
    <name type="scientific">Wolbachia pipientis</name>
    <dbReference type="NCBI Taxonomy" id="955"/>
    <lineage>
        <taxon>Bacteria</taxon>
        <taxon>Pseudomonadati</taxon>
        <taxon>Pseudomonadota</taxon>
        <taxon>Alphaproteobacteria</taxon>
        <taxon>Rickettsiales</taxon>
        <taxon>Anaplasmataceae</taxon>
        <taxon>Wolbachieae</taxon>
        <taxon>Wolbachia</taxon>
    </lineage>
</organism>
<reference evidence="7" key="1">
    <citation type="submission" date="2019-07" db="EMBL/GenBank/DDBJ databases">
        <title>Genome assemblies of Wolbachia strains wAlbA and wAlbB in wild caught Aedes albopictus specimens.</title>
        <authorList>
            <person name="Kulkarni A."/>
            <person name="Yu W."/>
            <person name="Xue R.-D."/>
            <person name="Ma Y."/>
            <person name="Xu J."/>
        </authorList>
    </citation>
    <scope>NUCLEOTIDE SEQUENCE</scope>
    <source>
        <strain evidence="7">FL2016</strain>
    </source>
</reference>
<dbReference type="Pfam" id="PF00239">
    <property type="entry name" value="Resolvase"/>
    <property type="match status" value="1"/>
</dbReference>
<feature type="active site" description="O-(5'-phospho-DNA)-serine intermediate" evidence="4 5">
    <location>
        <position position="11"/>
    </location>
</feature>
<gene>
    <name evidence="7" type="ORF">COM43_004750</name>
</gene>
<protein>
    <submittedName>
        <fullName evidence="7">Recombinase family protein</fullName>
    </submittedName>
</protein>
<dbReference type="PROSITE" id="PS00397">
    <property type="entry name" value="RECOMBINASES_1"/>
    <property type="match status" value="1"/>
</dbReference>
<dbReference type="Proteomes" id="UP000217566">
    <property type="component" value="Unassembled WGS sequence"/>
</dbReference>
<evidence type="ECO:0000256" key="4">
    <source>
        <dbReference type="PIRSR" id="PIRSR606118-50"/>
    </source>
</evidence>
<keyword evidence="2" id="KW-0238">DNA-binding</keyword>
<proteinExistence type="predicted"/>
<evidence type="ECO:0000256" key="2">
    <source>
        <dbReference type="ARBA" id="ARBA00023125"/>
    </source>
</evidence>
<dbReference type="InterPro" id="IPR006119">
    <property type="entry name" value="Resolv_N"/>
</dbReference>
<keyword evidence="1" id="KW-0229">DNA integration</keyword>
<dbReference type="GO" id="GO:0000150">
    <property type="term" value="F:DNA strand exchange activity"/>
    <property type="evidence" value="ECO:0007669"/>
    <property type="project" value="InterPro"/>
</dbReference>
<dbReference type="GO" id="GO:0015074">
    <property type="term" value="P:DNA integration"/>
    <property type="evidence" value="ECO:0007669"/>
    <property type="project" value="UniProtKB-KW"/>
</dbReference>
<dbReference type="InterPro" id="IPR036162">
    <property type="entry name" value="Resolvase-like_N_sf"/>
</dbReference>
<evidence type="ECO:0000256" key="1">
    <source>
        <dbReference type="ARBA" id="ARBA00022908"/>
    </source>
</evidence>
<dbReference type="GO" id="GO:0003677">
    <property type="term" value="F:DNA binding"/>
    <property type="evidence" value="ECO:0007669"/>
    <property type="project" value="UniProtKB-KW"/>
</dbReference>
<sequence length="75" mass="8664">MITVALYARVSSDRQVRDHTIESQIAELKRRIAVDGYELLEEYVFTDDGRRGSNLEREGLKNLRDKIAEGKINKI</sequence>
<dbReference type="SUPFAM" id="SSF53041">
    <property type="entry name" value="Resolvase-like"/>
    <property type="match status" value="1"/>
</dbReference>